<reference evidence="3 4" key="1">
    <citation type="submission" date="2019-12" db="EMBL/GenBank/DDBJ databases">
        <title>Roseobacter cerasinus sp. nov., isolated from seawater around aquaculture.</title>
        <authorList>
            <person name="Muramatsu S."/>
            <person name="Takabe Y."/>
            <person name="Mori K."/>
            <person name="Takaichi S."/>
            <person name="Hanada S."/>
        </authorList>
    </citation>
    <scope>NUCLEOTIDE SEQUENCE [LARGE SCALE GENOMIC DNA]</scope>
    <source>
        <strain evidence="3 4">AI77</strain>
    </source>
</reference>
<organism evidence="3 4">
    <name type="scientific">Roseobacter cerasinus</name>
    <dbReference type="NCBI Taxonomy" id="2602289"/>
    <lineage>
        <taxon>Bacteria</taxon>
        <taxon>Pseudomonadati</taxon>
        <taxon>Pseudomonadota</taxon>
        <taxon>Alphaproteobacteria</taxon>
        <taxon>Rhodobacterales</taxon>
        <taxon>Roseobacteraceae</taxon>
        <taxon>Roseobacter</taxon>
    </lineage>
</organism>
<sequence length="331" mass="34499">MKKLLIASTALIATSSVVGADVVNGVGSSTVTLDGYGRFGLVHDEGFSSDDTRIEQRFRLNVSVLSVTDGGVEFGGRIRFQSDEGNNGGGVAQNSAAEFNVESGGFRLDVGNTSDVLDSGDVIDYFGNTGVGLTDFGEISSNFVLPVSGFGTSDPDDGEVIPTVKARYAVDAFTFAVSYQADSRDGVSYEEFQIGVGYQISDNLKVGFAYGEVQNVTGVNGLNSNLTDDAEFVAIGLHGSSGAFTYDLLIADIDIDGTDNVDTAFGIGLGYDISAATDIRFVVSDNGVDNNDTAYSLGFRHSLGGGVSLRGGVGEDDGGDTRADLGVRFDF</sequence>
<comment type="caution">
    <text evidence="3">The sequence shown here is derived from an EMBL/GenBank/DDBJ whole genome shotgun (WGS) entry which is preliminary data.</text>
</comment>
<gene>
    <name evidence="3" type="ORF">So717_09380</name>
</gene>
<protein>
    <recommendedName>
        <fullName evidence="2">Porin domain-containing protein</fullName>
    </recommendedName>
</protein>
<dbReference type="GO" id="GO:0016020">
    <property type="term" value="C:membrane"/>
    <property type="evidence" value="ECO:0007669"/>
    <property type="project" value="InterPro"/>
</dbReference>
<keyword evidence="1" id="KW-0732">Signal</keyword>
<dbReference type="Proteomes" id="UP000436522">
    <property type="component" value="Unassembled WGS sequence"/>
</dbReference>
<feature type="chain" id="PRO_5025026974" description="Porin domain-containing protein" evidence="1">
    <location>
        <begin position="21"/>
        <end position="331"/>
    </location>
</feature>
<feature type="signal peptide" evidence="1">
    <location>
        <begin position="1"/>
        <end position="20"/>
    </location>
</feature>
<dbReference type="EMBL" id="BLIV01000002">
    <property type="protein sequence ID" value="GFE49185.1"/>
    <property type="molecule type" value="Genomic_DNA"/>
</dbReference>
<proteinExistence type="predicted"/>
<keyword evidence="4" id="KW-1185">Reference proteome</keyword>
<evidence type="ECO:0000259" key="2">
    <source>
        <dbReference type="Pfam" id="PF13609"/>
    </source>
</evidence>
<name>A0A640VQN3_9RHOB</name>
<dbReference type="Gene3D" id="2.40.160.10">
    <property type="entry name" value="Porin"/>
    <property type="match status" value="1"/>
</dbReference>
<evidence type="ECO:0000313" key="4">
    <source>
        <dbReference type="Proteomes" id="UP000436522"/>
    </source>
</evidence>
<accession>A0A640VQN3</accession>
<dbReference type="InterPro" id="IPR033900">
    <property type="entry name" value="Gram_neg_porin_domain"/>
</dbReference>
<feature type="domain" description="Porin" evidence="2">
    <location>
        <begin position="7"/>
        <end position="320"/>
    </location>
</feature>
<dbReference type="GO" id="GO:0015288">
    <property type="term" value="F:porin activity"/>
    <property type="evidence" value="ECO:0007669"/>
    <property type="project" value="InterPro"/>
</dbReference>
<dbReference type="SUPFAM" id="SSF56935">
    <property type="entry name" value="Porins"/>
    <property type="match status" value="1"/>
</dbReference>
<dbReference type="RefSeq" id="WP_159975070.1">
    <property type="nucleotide sequence ID" value="NZ_BLIV01000002.1"/>
</dbReference>
<dbReference type="Pfam" id="PF13609">
    <property type="entry name" value="Porin_4"/>
    <property type="match status" value="1"/>
</dbReference>
<dbReference type="OrthoDB" id="7326315at2"/>
<dbReference type="AlphaFoldDB" id="A0A640VQN3"/>
<evidence type="ECO:0000256" key="1">
    <source>
        <dbReference type="SAM" id="SignalP"/>
    </source>
</evidence>
<evidence type="ECO:0000313" key="3">
    <source>
        <dbReference type="EMBL" id="GFE49185.1"/>
    </source>
</evidence>
<dbReference type="InterPro" id="IPR023614">
    <property type="entry name" value="Porin_dom_sf"/>
</dbReference>